<evidence type="ECO:0000313" key="7">
    <source>
        <dbReference type="Proteomes" id="UP000028181"/>
    </source>
</evidence>
<dbReference type="InterPro" id="IPR029058">
    <property type="entry name" value="AB_hydrolase_fold"/>
</dbReference>
<evidence type="ECO:0000313" key="6">
    <source>
        <dbReference type="EMBL" id="CDN47716.1"/>
    </source>
</evidence>
<dbReference type="EMBL" id="HG938353">
    <property type="protein sequence ID" value="CDN47716.1"/>
    <property type="molecule type" value="Genomic_DNA"/>
</dbReference>
<dbReference type="InterPro" id="IPR051321">
    <property type="entry name" value="PHA/PHB_synthase"/>
</dbReference>
<dbReference type="PANTHER" id="PTHR36837">
    <property type="entry name" value="POLY(3-HYDROXYALKANOATE) POLYMERASE SUBUNIT PHAC"/>
    <property type="match status" value="1"/>
</dbReference>
<evidence type="ECO:0000256" key="3">
    <source>
        <dbReference type="ARBA" id="ARBA00022679"/>
    </source>
</evidence>
<dbReference type="PANTHER" id="PTHR36837:SF5">
    <property type="entry name" value="POLY-3-HYDROXYBUTYRATE SYNTHASE"/>
    <property type="match status" value="1"/>
</dbReference>
<protein>
    <submittedName>
        <fullName evidence="6">Poly(R)-hydroxyalkanoic acid synthase, class I</fullName>
    </submittedName>
</protein>
<evidence type="ECO:0000256" key="4">
    <source>
        <dbReference type="ARBA" id="ARBA00023315"/>
    </source>
</evidence>
<gene>
    <name evidence="6" type="ORF">RG540_CH15400</name>
</gene>
<dbReference type="RefSeq" id="WP_038586274.1">
    <property type="nucleotide sequence ID" value="NZ_HG938353.1"/>
</dbReference>
<dbReference type="eggNOG" id="COG3243">
    <property type="taxonomic scope" value="Bacteria"/>
</dbReference>
<reference evidence="7" key="1">
    <citation type="journal article" date="2014" name="BMC Genomics">
        <title>Genome sequencing of two Neorhizobium galegae strains reveals a noeT gene responsible for the unusual acetylation of the nodulation factors.</title>
        <authorList>
            <person name="Osterman J."/>
            <person name="Marsh J."/>
            <person name="Laine P.K."/>
            <person name="Zeng Z."/>
            <person name="Alatalo E."/>
            <person name="Sullivan J.T."/>
            <person name="Young J.P."/>
            <person name="Thomas-Oates J."/>
            <person name="Paulin L."/>
            <person name="Lindstrom K."/>
        </authorList>
    </citation>
    <scope>NUCLEOTIDE SEQUENCE [LARGE SCALE GENOMIC DNA]</scope>
    <source>
        <strain evidence="7">HAMBI 540</strain>
    </source>
</reference>
<dbReference type="AlphaFoldDB" id="A0A068SPL3"/>
<dbReference type="GeneID" id="24256101"/>
<proteinExistence type="predicted"/>
<keyword evidence="4" id="KW-0012">Acyltransferase</keyword>
<dbReference type="HOGENOM" id="CLU_017387_1_0_5"/>
<comment type="subcellular location">
    <subcellularLocation>
        <location evidence="1">Cytoplasm</location>
    </subcellularLocation>
</comment>
<dbReference type="GO" id="GO:0005737">
    <property type="term" value="C:cytoplasm"/>
    <property type="evidence" value="ECO:0007669"/>
    <property type="project" value="UniProtKB-SubCell"/>
</dbReference>
<dbReference type="InterPro" id="IPR010941">
    <property type="entry name" value="PhaC_N"/>
</dbReference>
<evidence type="ECO:0000256" key="2">
    <source>
        <dbReference type="ARBA" id="ARBA00022490"/>
    </source>
</evidence>
<dbReference type="Proteomes" id="UP000028181">
    <property type="component" value="Chromosome I"/>
</dbReference>
<dbReference type="KEGG" id="ngg:RG540_CH15400"/>
<sequence length="619" mass="68949">MAEKTDDKGQTGQEFPGFDPKSVEAYVVKDPQALAMNFARALENLGKAASEWLGPRERGEIGDSVADPMTDLVKTLSKVTEYWISDPKRTLEAQTLLFSSYIGIWTRTLNQFSGQYSGQPVASETDTLPKDKRFADDDWMKNPFFALLRQLYLVTASWADKLVNEAEGLDEHTRHKAAFYVKQVTAALSPANFALTNPEVYRETVASNGANLVAGMKMFAEDIAAGGGDLRLRHTDATKFAIGRNMALTPGKVVAQSEVCEVIQYEPSTETVLKRPLLICPPWINKFYILDLNPQKSFIKWCVDQGHTVFVISWVNPDERHAKKDWESYMREGIDFALTTVEKATGERQVNAIGYCVGGTLLAATLAYHAQKKNSRIASATFLTTQVDFTHAGDLKVFVDEEQIAAMEKQMNAVGYLDGSKMATAFNMLRASELIWPYVVSNYLKGKEPMPFDLLYWNSDSTRMGAANHAYYLRNCYLNNTLSKGEMKLAGKTISLKDIKIPVYNLATREDHIAPPKSVFLGSSLFGGPVDFVLTGSGHIAGVVNPPDKQKYQYWTGGKAEGQYEDWLRGAEENRGSWWPHWHAWAEAKDDERVPARKPGGKALNAIADAPGTYVLERV</sequence>
<dbReference type="OrthoDB" id="7208816at2"/>
<keyword evidence="2" id="KW-0963">Cytoplasm</keyword>
<dbReference type="GO" id="GO:0042619">
    <property type="term" value="P:poly-hydroxybutyrate biosynthetic process"/>
    <property type="evidence" value="ECO:0007669"/>
    <property type="project" value="InterPro"/>
</dbReference>
<keyword evidence="7" id="KW-1185">Reference proteome</keyword>
<dbReference type="SUPFAM" id="SSF53474">
    <property type="entry name" value="alpha/beta-Hydrolases"/>
    <property type="match status" value="1"/>
</dbReference>
<dbReference type="Pfam" id="PF07167">
    <property type="entry name" value="PhaC_N"/>
    <property type="match status" value="1"/>
</dbReference>
<dbReference type="PATRIC" id="fig|1028800.3.peg.1551"/>
<keyword evidence="3" id="KW-0808">Transferase</keyword>
<dbReference type="NCBIfam" id="TIGR01838">
    <property type="entry name" value="PHA_synth_I"/>
    <property type="match status" value="1"/>
</dbReference>
<dbReference type="InterPro" id="IPR010963">
    <property type="entry name" value="PHA_synth_I"/>
</dbReference>
<organism evidence="6 7">
    <name type="scientific">Neorhizobium galegae bv. orientalis str. HAMBI 540</name>
    <dbReference type="NCBI Taxonomy" id="1028800"/>
    <lineage>
        <taxon>Bacteria</taxon>
        <taxon>Pseudomonadati</taxon>
        <taxon>Pseudomonadota</taxon>
        <taxon>Alphaproteobacteria</taxon>
        <taxon>Hyphomicrobiales</taxon>
        <taxon>Rhizobiaceae</taxon>
        <taxon>Rhizobium/Agrobacterium group</taxon>
        <taxon>Neorhizobium</taxon>
    </lineage>
</organism>
<evidence type="ECO:0000259" key="5">
    <source>
        <dbReference type="Pfam" id="PF07167"/>
    </source>
</evidence>
<dbReference type="Gene3D" id="3.40.50.1820">
    <property type="entry name" value="alpha/beta hydrolase"/>
    <property type="match status" value="1"/>
</dbReference>
<name>A0A068SPL3_NEOGA</name>
<dbReference type="GO" id="GO:0016746">
    <property type="term" value="F:acyltransferase activity"/>
    <property type="evidence" value="ECO:0007669"/>
    <property type="project" value="UniProtKB-KW"/>
</dbReference>
<evidence type="ECO:0000256" key="1">
    <source>
        <dbReference type="ARBA" id="ARBA00004496"/>
    </source>
</evidence>
<accession>A0A068SPL3</accession>
<feature type="domain" description="Poly-beta-hydroxybutyrate polymerase N-terminal" evidence="5">
    <location>
        <begin position="130"/>
        <end position="302"/>
    </location>
</feature>